<dbReference type="KEGG" id="bbel:109469457"/>
<proteinExistence type="inferred from homology"/>
<dbReference type="Proteomes" id="UP000515135">
    <property type="component" value="Unplaced"/>
</dbReference>
<dbReference type="SUPFAM" id="SSF52540">
    <property type="entry name" value="P-loop containing nucleoside triphosphate hydrolases"/>
    <property type="match status" value="1"/>
</dbReference>
<gene>
    <name evidence="6" type="primary">LOC109469457</name>
</gene>
<dbReference type="Gene3D" id="3.40.50.300">
    <property type="entry name" value="P-loop containing nucleotide triphosphate hydrolases"/>
    <property type="match status" value="1"/>
</dbReference>
<dbReference type="Pfam" id="PF00685">
    <property type="entry name" value="Sulfotransfer_1"/>
    <property type="match status" value="1"/>
</dbReference>
<evidence type="ECO:0000256" key="3">
    <source>
        <dbReference type="RuleBase" id="RU361155"/>
    </source>
</evidence>
<accession>A0A6P4YGG9</accession>
<dbReference type="OrthoDB" id="205623at2759"/>
<name>A0A6P4YGG9_BRABE</name>
<dbReference type="InterPro" id="IPR027417">
    <property type="entry name" value="P-loop_NTPase"/>
</dbReference>
<dbReference type="RefSeq" id="XP_019623533.1">
    <property type="nucleotide sequence ID" value="XM_019767974.1"/>
</dbReference>
<keyword evidence="5" id="KW-1185">Reference proteome</keyword>
<dbReference type="EC" id="2.8.2.-" evidence="3"/>
<sequence>MSQDRPSSFYFKGVRFDNAVNLKALELVDSFEVRDDDVFISCYIKSGTTWTQQIVSLVCAEGDISEASKVLLQVRTPWLESLQASGGRLGVGEGVPRPILLKSAPSPRLMSTHLPYHLLPQQVRDGKGKIIYCARNVKDVVVSWHNMRRMMQHMTCGTWEENFQDFITPDLAFYGFWWDVIPEYWRHKDDGNLLFIKFEDLKRDLRGHVVKIANFLGKTLSDQRIDQVVANCTFSAMKENPATNYSRNPKLQKIFGKAEGSELEFVRKGEVGDWKNWFSAEENKILEAIHKEKMAGTDLTFEYE</sequence>
<keyword evidence="2 3" id="KW-0808">Transferase</keyword>
<dbReference type="PANTHER" id="PTHR11783">
    <property type="entry name" value="SULFOTRANSFERASE SULT"/>
    <property type="match status" value="1"/>
</dbReference>
<evidence type="ECO:0000256" key="1">
    <source>
        <dbReference type="ARBA" id="ARBA00005771"/>
    </source>
</evidence>
<comment type="similarity">
    <text evidence="1 3">Belongs to the sulfotransferase 1 family.</text>
</comment>
<evidence type="ECO:0000256" key="2">
    <source>
        <dbReference type="ARBA" id="ARBA00022679"/>
    </source>
</evidence>
<evidence type="ECO:0000259" key="4">
    <source>
        <dbReference type="Pfam" id="PF00685"/>
    </source>
</evidence>
<dbReference type="InterPro" id="IPR000863">
    <property type="entry name" value="Sulfotransferase_dom"/>
</dbReference>
<dbReference type="GO" id="GO:0008146">
    <property type="term" value="F:sulfotransferase activity"/>
    <property type="evidence" value="ECO:0007669"/>
    <property type="project" value="InterPro"/>
</dbReference>
<protein>
    <recommendedName>
        <fullName evidence="3">Sulfotransferase</fullName>
        <ecNumber evidence="3">2.8.2.-</ecNumber>
    </recommendedName>
</protein>
<evidence type="ECO:0000313" key="6">
    <source>
        <dbReference type="RefSeq" id="XP_019623533.1"/>
    </source>
</evidence>
<feature type="domain" description="Sulfotransferase" evidence="4">
    <location>
        <begin position="35"/>
        <end position="297"/>
    </location>
</feature>
<dbReference type="AlphaFoldDB" id="A0A6P4YGG9"/>
<evidence type="ECO:0000313" key="5">
    <source>
        <dbReference type="Proteomes" id="UP000515135"/>
    </source>
</evidence>
<dbReference type="GeneID" id="109469457"/>
<organism evidence="5 6">
    <name type="scientific">Branchiostoma belcheri</name>
    <name type="common">Amphioxus</name>
    <dbReference type="NCBI Taxonomy" id="7741"/>
    <lineage>
        <taxon>Eukaryota</taxon>
        <taxon>Metazoa</taxon>
        <taxon>Chordata</taxon>
        <taxon>Cephalochordata</taxon>
        <taxon>Leptocardii</taxon>
        <taxon>Amphioxiformes</taxon>
        <taxon>Branchiostomatidae</taxon>
        <taxon>Branchiostoma</taxon>
    </lineage>
</organism>
<reference evidence="6" key="1">
    <citation type="submission" date="2025-08" db="UniProtKB">
        <authorList>
            <consortium name="RefSeq"/>
        </authorList>
    </citation>
    <scope>IDENTIFICATION</scope>
    <source>
        <tissue evidence="6">Gonad</tissue>
    </source>
</reference>